<dbReference type="SMART" id="SM00487">
    <property type="entry name" value="DEXDc"/>
    <property type="match status" value="1"/>
</dbReference>
<name>A0A6V6Y429_9FIRM</name>
<accession>A0A6V6Y429</accession>
<feature type="domain" description="Helicase C-terminal" evidence="2">
    <location>
        <begin position="205"/>
        <end position="362"/>
    </location>
</feature>
<dbReference type="InterPro" id="IPR006935">
    <property type="entry name" value="Helicase/UvrB_N"/>
</dbReference>
<dbReference type="SMART" id="SM00490">
    <property type="entry name" value="HELICc"/>
    <property type="match status" value="1"/>
</dbReference>
<dbReference type="InterPro" id="IPR001650">
    <property type="entry name" value="Helicase_C-like"/>
</dbReference>
<gene>
    <name evidence="3" type="primary">uvrB</name>
    <name evidence="3" type="ORF">PEPNEM18_01064</name>
</gene>
<evidence type="ECO:0000313" key="3">
    <source>
        <dbReference type="EMBL" id="CAC9931735.1"/>
    </source>
</evidence>
<evidence type="ECO:0000259" key="1">
    <source>
        <dbReference type="PROSITE" id="PS51192"/>
    </source>
</evidence>
<dbReference type="Gene3D" id="3.40.50.300">
    <property type="entry name" value="P-loop containing nucleotide triphosphate hydrolases"/>
    <property type="match status" value="2"/>
</dbReference>
<dbReference type="PROSITE" id="PS51192">
    <property type="entry name" value="HELICASE_ATP_BIND_1"/>
    <property type="match status" value="1"/>
</dbReference>
<dbReference type="PANTHER" id="PTHR47396">
    <property type="entry name" value="TYPE I RESTRICTION ENZYME ECOKI R PROTEIN"/>
    <property type="match status" value="1"/>
</dbReference>
<evidence type="ECO:0000259" key="2">
    <source>
        <dbReference type="PROSITE" id="PS51194"/>
    </source>
</evidence>
<dbReference type="RefSeq" id="WP_180499997.1">
    <property type="nucleotide sequence ID" value="NZ_CAIJCS010000019.1"/>
</dbReference>
<dbReference type="GO" id="GO:0003677">
    <property type="term" value="F:DNA binding"/>
    <property type="evidence" value="ECO:0007669"/>
    <property type="project" value="InterPro"/>
</dbReference>
<evidence type="ECO:0000313" key="4">
    <source>
        <dbReference type="Proteomes" id="UP000586454"/>
    </source>
</evidence>
<feature type="domain" description="Helicase ATP-binding" evidence="1">
    <location>
        <begin position="27"/>
        <end position="151"/>
    </location>
</feature>
<proteinExistence type="predicted"/>
<dbReference type="Pfam" id="PF00271">
    <property type="entry name" value="Helicase_C"/>
    <property type="match status" value="1"/>
</dbReference>
<organism evidence="3 4">
    <name type="scientific">Aedoeadaptatus nemausensis</name>
    <dbReference type="NCBI Taxonomy" id="2582829"/>
    <lineage>
        <taxon>Bacteria</taxon>
        <taxon>Bacillati</taxon>
        <taxon>Bacillota</taxon>
        <taxon>Tissierellia</taxon>
        <taxon>Tissierellales</taxon>
        <taxon>Peptoniphilaceae</taxon>
        <taxon>Aedoeadaptatus</taxon>
    </lineage>
</organism>
<dbReference type="InterPro" id="IPR050742">
    <property type="entry name" value="Helicase_Restrict-Modif_Enz"/>
</dbReference>
<dbReference type="GO" id="GO:0005524">
    <property type="term" value="F:ATP binding"/>
    <property type="evidence" value="ECO:0007669"/>
    <property type="project" value="InterPro"/>
</dbReference>
<dbReference type="PROSITE" id="PS51194">
    <property type="entry name" value="HELICASE_CTER"/>
    <property type="match status" value="1"/>
</dbReference>
<comment type="caution">
    <text evidence="3">The sequence shown here is derived from an EMBL/GenBank/DDBJ whole genome shotgun (WGS) entry which is preliminary data.</text>
</comment>
<dbReference type="InterPro" id="IPR014001">
    <property type="entry name" value="Helicase_ATP-bd"/>
</dbReference>
<reference evidence="3 4" key="1">
    <citation type="submission" date="2020-06" db="EMBL/GenBank/DDBJ databases">
        <authorList>
            <person name="Criscuolo A."/>
        </authorList>
    </citation>
    <scope>NUCLEOTIDE SEQUENCE [LARGE SCALE GENOMIC DNA]</scope>
    <source>
        <strain evidence="3">1804121828</strain>
    </source>
</reference>
<dbReference type="Pfam" id="PF04851">
    <property type="entry name" value="ResIII"/>
    <property type="match status" value="1"/>
</dbReference>
<dbReference type="SUPFAM" id="SSF52540">
    <property type="entry name" value="P-loop containing nucleoside triphosphate hydrolases"/>
    <property type="match status" value="1"/>
</dbReference>
<dbReference type="PANTHER" id="PTHR47396:SF1">
    <property type="entry name" value="ATP-DEPENDENT HELICASE IRC3-RELATED"/>
    <property type="match status" value="1"/>
</dbReference>
<dbReference type="Proteomes" id="UP000586454">
    <property type="component" value="Unassembled WGS sequence"/>
</dbReference>
<sequence>MNLYPYQQKIVEEVRGAYRQGLKAPCVVSPCGSGKSVVIAHIAKQATDKGNRVLFLVHRKELKDQITATFKRSEVDMDLATVGMVQTIVRRLDKTPPPALIITDENHHALATTYRKIYDFYEDVPRLGFTATPIRLNGAGLGEVNDKLVMGPSVEWLIKNHYLSPYRYFAPPSMDLSHLKKRSGEFTSKSIDDAFKQNARIIYGDAVKQYERLADGEQAICYCHSVEASMEAMSAFKESGIPAAHIDAKTPKAERDEIIADFRDQKIRVLCNVDLIGEGFDVPDCSTVIMLRPTASLSLFIQQSMRGMRYRPGKISKIIDHVGNVERHGFPDTERAWSLKGEVKTQEGGGSPQVKMCKNCFATVPAGTAECPYCGAGFEPEAKPMKVVDADLEEIRNTFNFTVSYKEPKDCTSMAELYALAKERGYKRGWAYYQGKHLGFI</sequence>
<dbReference type="InterPro" id="IPR027417">
    <property type="entry name" value="P-loop_NTPase"/>
</dbReference>
<dbReference type="AlphaFoldDB" id="A0A6V6Y429"/>
<protein>
    <submittedName>
        <fullName evidence="3">UvrABC system protein B</fullName>
    </submittedName>
</protein>
<dbReference type="GO" id="GO:0016787">
    <property type="term" value="F:hydrolase activity"/>
    <property type="evidence" value="ECO:0007669"/>
    <property type="project" value="InterPro"/>
</dbReference>
<dbReference type="GO" id="GO:0005829">
    <property type="term" value="C:cytosol"/>
    <property type="evidence" value="ECO:0007669"/>
    <property type="project" value="TreeGrafter"/>
</dbReference>
<dbReference type="EMBL" id="CAIJCS010000019">
    <property type="protein sequence ID" value="CAC9931735.1"/>
    <property type="molecule type" value="Genomic_DNA"/>
</dbReference>
<keyword evidence="4" id="KW-1185">Reference proteome</keyword>